<proteinExistence type="predicted"/>
<evidence type="ECO:0000256" key="2">
    <source>
        <dbReference type="ARBA" id="ARBA00023043"/>
    </source>
</evidence>
<sequence>MALAVPPAQGPWEDDAVILNREDVLAFNEDNILPLPAYELADLRAWLRPTDYESEDIEIAKLKEAHLEGAGRWLPESAAYRNWHSSGGDEKALLWISGTGKSVLAASLIQRLREESVPVLCFFVRQPVAANRTPAAALRAGLAQLLPYSPPLQAKMKCYRSAGRAVDALTTADLWRKLQACLRRFPMAYVVVDALDAMDRGGARRSTFNATDNDDDEIRAFLAELTKLSGCCQPAKIKVAITSRPVAAAMSALQVTAGHDAIVDIMLEKEALATEGVADYVREHLARPSSTISTENQALINAVVPGRSNGSYIFAKLAMDRLTRPGADVPTVLEQLPQNLDAMYAGLLREHTLTSGVDKDTHLLILQLIAHAMRPLSLREIASVLDVVARGSAHGEVRDPRTSKDLVRAACGPLLQILPDETGSVVHHSFAEFLTSGHDHDGYGADGAVGDADPGMCTLEAGAAHMRISLACLEYLKEKVLGKPYVRPGTATEVEDTFVRYAGTSWFVHAGKATAAGYTNHAELVKVLDGLFASTELKSEILTRSYGGPSIMDYMFGSSKYAPPTPRYTPVYMATVLQLRTYLEVLLSRNSEVNQGTNPGKSPLCAASSTGDAEFVEVLLQAGADPEECDTVQYSGLAPLHYAVKRNDVVVAKLLLEGGASPITLTQFEDPSCHEHRDISPLEWACTRGHPASLLEVFLPHISSTQVLGQAVLWIVPTGRADLLDVVLSHPLAAQLRNSEVRGVLNTALFRASAERDAPMVRALLLAGADASALGTSPETAFFEIRWARLEIGPLHAWAAADLDVSNEPGSAHAPRSSWPRLEELGYQARGSMTDTEKAAAAKEVFEMLVAAGADVHQRTATLGSTPLHYARDVVAARLLVEVGGADLRLANARGETLLGLTRDRATVEFILGEIERRTGSTGDHGQHEEPPDATSAMLDRMQPDWRGRQDGADIAEQVLVFLDYGADPAQAVSEGGQTMLHLLVQLDINTGGDKRQKDDNGGGGDKVTDSRVALLQRLVRCPGMHANLRNAKGQTPLHLLSLGELSKSFRNPTGALESNRGLLDGLLAAGADLEALDDQGRSPLFYRIDSYRHWPSFQDAGMITMCEAMVRAGSRLDTRDAWGRTLLHAAVARGSSGPLVKWLCDQGADALAVDNNGNTLFHPALTEGHLPKHIFSEDSLASGLLGELLRQGADPTRPNHAGTTPLHIASTITPSPFEIHNGHHSQGTTTVFDWFLQRQRTAGNVDVADQNGVTPLHNAATLSEYIARRLLDAGADPLRETNEGLNGLHLAARARQANVLGMMLEKITVPSASDAGNSGVVGSHSQSHPRSPLFYAVASGRPESVALLLEAAASVSSVVYRPSTEYQNSPLQAAVQFEEELANWPNTVKRQGHYGVREVGSVLLNDKFRMAEKPGPRPSERLDEILDLLQEHDLVARDHIDMAVAEAAEKGAAYTLTCLLRMREHLLGEEGRLANRAAGECGPITALVEAREQSRQLFVDAIAAQGTLSPDEFDAAMRARHFDVVADGLSTPDSSLQILHDPSQGCNGTKTLLQYLAAGGHAALLAKETQACTDYLGGEIEPLLVTACRRELPNMEVVRLLVEQFGVDINAVGGGGDPRGSTSGKANIGASALHVLATGGHWWQISQGLPYLLSRGAKVDIVAAATQRGWGWSRGGRGYLMTPLNAALDALPRRSILTFSRRVVEMLLEYGANVTTMDDRGVSCLDRAKHDPEIHALLLRYARE</sequence>
<keyword evidence="2 3" id="KW-0040">ANK repeat</keyword>
<feature type="repeat" description="ANK" evidence="3">
    <location>
        <begin position="599"/>
        <end position="631"/>
    </location>
</feature>
<dbReference type="EMBL" id="KQ964259">
    <property type="protein sequence ID" value="KXJ88131.1"/>
    <property type="molecule type" value="Genomic_DNA"/>
</dbReference>
<dbReference type="Pfam" id="PF24883">
    <property type="entry name" value="NPHP3_N"/>
    <property type="match status" value="1"/>
</dbReference>
<dbReference type="InterPro" id="IPR002110">
    <property type="entry name" value="Ankyrin_rpt"/>
</dbReference>
<dbReference type="STRING" id="196109.A0A136ITB0"/>
<dbReference type="SMART" id="SM00248">
    <property type="entry name" value="ANK"/>
    <property type="match status" value="14"/>
</dbReference>
<dbReference type="PANTHER" id="PTHR24123">
    <property type="entry name" value="ANKYRIN REPEAT-CONTAINING"/>
    <property type="match status" value="1"/>
</dbReference>
<feature type="domain" description="Nephrocystin 3-like N-terminal" evidence="4">
    <location>
        <begin position="69"/>
        <end position="244"/>
    </location>
</feature>
<dbReference type="Gene3D" id="1.25.40.20">
    <property type="entry name" value="Ankyrin repeat-containing domain"/>
    <property type="match status" value="5"/>
</dbReference>
<accession>A0A136ITB0</accession>
<keyword evidence="1" id="KW-0677">Repeat</keyword>
<dbReference type="PROSITE" id="PS50297">
    <property type="entry name" value="ANK_REP_REGION"/>
    <property type="match status" value="3"/>
</dbReference>
<name>A0A136ITB0_9PEZI</name>
<dbReference type="OrthoDB" id="21416at2759"/>
<feature type="repeat" description="ANK" evidence="3">
    <location>
        <begin position="1123"/>
        <end position="1156"/>
    </location>
</feature>
<dbReference type="PROSITE" id="PS50088">
    <property type="entry name" value="ANK_REPEAT"/>
    <property type="match status" value="3"/>
</dbReference>
<dbReference type="SUPFAM" id="SSF48403">
    <property type="entry name" value="Ankyrin repeat"/>
    <property type="match status" value="4"/>
</dbReference>
<dbReference type="Pfam" id="PF12796">
    <property type="entry name" value="Ank_2"/>
    <property type="match status" value="1"/>
</dbReference>
<organism evidence="5 6">
    <name type="scientific">Microdochium bolleyi</name>
    <dbReference type="NCBI Taxonomy" id="196109"/>
    <lineage>
        <taxon>Eukaryota</taxon>
        <taxon>Fungi</taxon>
        <taxon>Dikarya</taxon>
        <taxon>Ascomycota</taxon>
        <taxon>Pezizomycotina</taxon>
        <taxon>Sordariomycetes</taxon>
        <taxon>Xylariomycetidae</taxon>
        <taxon>Xylariales</taxon>
        <taxon>Microdochiaceae</taxon>
        <taxon>Microdochium</taxon>
    </lineage>
</organism>
<dbReference type="InterPro" id="IPR056884">
    <property type="entry name" value="NPHP3-like_N"/>
</dbReference>
<dbReference type="PANTHER" id="PTHR24123:SF33">
    <property type="entry name" value="PROTEIN HOS4"/>
    <property type="match status" value="1"/>
</dbReference>
<dbReference type="InterPro" id="IPR036770">
    <property type="entry name" value="Ankyrin_rpt-contain_sf"/>
</dbReference>
<evidence type="ECO:0000256" key="3">
    <source>
        <dbReference type="PROSITE-ProRule" id="PRU00023"/>
    </source>
</evidence>
<evidence type="ECO:0000259" key="4">
    <source>
        <dbReference type="Pfam" id="PF24883"/>
    </source>
</evidence>
<gene>
    <name evidence="5" type="ORF">Micbo1qcDRAFT_207403</name>
</gene>
<dbReference type="InterPro" id="IPR051165">
    <property type="entry name" value="Multifunctional_ANK_Repeat"/>
</dbReference>
<reference evidence="6" key="1">
    <citation type="submission" date="2016-02" db="EMBL/GenBank/DDBJ databases">
        <title>Draft genome sequence of Microdochium bolleyi, a fungal endophyte of beachgrass.</title>
        <authorList>
            <consortium name="DOE Joint Genome Institute"/>
            <person name="David A.S."/>
            <person name="May G."/>
            <person name="Haridas S."/>
            <person name="Lim J."/>
            <person name="Wang M."/>
            <person name="Labutti K."/>
            <person name="Lipzen A."/>
            <person name="Barry K."/>
            <person name="Grigoriev I.V."/>
        </authorList>
    </citation>
    <scope>NUCLEOTIDE SEQUENCE [LARGE SCALE GENOMIC DNA]</scope>
    <source>
        <strain evidence="6">J235TASD1</strain>
    </source>
</reference>
<keyword evidence="6" id="KW-1185">Reference proteome</keyword>
<feature type="repeat" description="ANK" evidence="3">
    <location>
        <begin position="635"/>
        <end position="667"/>
    </location>
</feature>
<evidence type="ECO:0000256" key="1">
    <source>
        <dbReference type="ARBA" id="ARBA00022737"/>
    </source>
</evidence>
<evidence type="ECO:0000313" key="6">
    <source>
        <dbReference type="Proteomes" id="UP000070501"/>
    </source>
</evidence>
<dbReference type="Proteomes" id="UP000070501">
    <property type="component" value="Unassembled WGS sequence"/>
</dbReference>
<dbReference type="Pfam" id="PF00023">
    <property type="entry name" value="Ank"/>
    <property type="match status" value="1"/>
</dbReference>
<dbReference type="InParanoid" id="A0A136ITB0"/>
<protein>
    <submittedName>
        <fullName evidence="5">Ankyrin repeat-containing domain protein</fullName>
    </submittedName>
</protein>
<evidence type="ECO:0000313" key="5">
    <source>
        <dbReference type="EMBL" id="KXJ88131.1"/>
    </source>
</evidence>